<evidence type="ECO:0000313" key="4">
    <source>
        <dbReference type="Proteomes" id="UP001331515"/>
    </source>
</evidence>
<feature type="compositionally biased region" description="Gly residues" evidence="1">
    <location>
        <begin position="64"/>
        <end position="74"/>
    </location>
</feature>
<evidence type="ECO:0000256" key="2">
    <source>
        <dbReference type="SAM" id="SignalP"/>
    </source>
</evidence>
<evidence type="ECO:0000256" key="1">
    <source>
        <dbReference type="SAM" id="MobiDB-lite"/>
    </source>
</evidence>
<feature type="compositionally biased region" description="Low complexity" evidence="1">
    <location>
        <begin position="75"/>
        <end position="92"/>
    </location>
</feature>
<reference evidence="3 4" key="1">
    <citation type="journal article" date="2023" name="Mol. Biol. Evol.">
        <title>Genomics of Secondarily Temperate Adaptation in the Only Non-Antarctic Icefish.</title>
        <authorList>
            <person name="Rivera-Colon A.G."/>
            <person name="Rayamajhi N."/>
            <person name="Minhas B.F."/>
            <person name="Madrigal G."/>
            <person name="Bilyk K.T."/>
            <person name="Yoon V."/>
            <person name="Hune M."/>
            <person name="Gregory S."/>
            <person name="Cheng C.H.C."/>
            <person name="Catchen J.M."/>
        </authorList>
    </citation>
    <scope>NUCLEOTIDE SEQUENCE [LARGE SCALE GENOMIC DNA]</scope>
    <source>
        <tissue evidence="3">White muscle</tissue>
    </source>
</reference>
<feature type="region of interest" description="Disordered" evidence="1">
    <location>
        <begin position="199"/>
        <end position="232"/>
    </location>
</feature>
<name>A0AAN8GZ66_CHAGU</name>
<dbReference type="Proteomes" id="UP001331515">
    <property type="component" value="Unassembled WGS sequence"/>
</dbReference>
<keyword evidence="2" id="KW-0732">Signal</keyword>
<gene>
    <name evidence="3" type="ORF">CgunFtcFv8_006311</name>
</gene>
<feature type="chain" id="PRO_5042964860" evidence="2">
    <location>
        <begin position="23"/>
        <end position="232"/>
    </location>
</feature>
<keyword evidence="4" id="KW-1185">Reference proteome</keyword>
<feature type="region of interest" description="Disordered" evidence="1">
    <location>
        <begin position="58"/>
        <end position="112"/>
    </location>
</feature>
<organism evidence="3 4">
    <name type="scientific">Champsocephalus gunnari</name>
    <name type="common">Mackerel icefish</name>
    <dbReference type="NCBI Taxonomy" id="52237"/>
    <lineage>
        <taxon>Eukaryota</taxon>
        <taxon>Metazoa</taxon>
        <taxon>Chordata</taxon>
        <taxon>Craniata</taxon>
        <taxon>Vertebrata</taxon>
        <taxon>Euteleostomi</taxon>
        <taxon>Actinopterygii</taxon>
        <taxon>Neopterygii</taxon>
        <taxon>Teleostei</taxon>
        <taxon>Neoteleostei</taxon>
        <taxon>Acanthomorphata</taxon>
        <taxon>Eupercaria</taxon>
        <taxon>Perciformes</taxon>
        <taxon>Notothenioidei</taxon>
        <taxon>Channichthyidae</taxon>
        <taxon>Champsocephalus</taxon>
    </lineage>
</organism>
<comment type="caution">
    <text evidence="3">The sequence shown here is derived from an EMBL/GenBank/DDBJ whole genome shotgun (WGS) entry which is preliminary data.</text>
</comment>
<accession>A0AAN8GZ66</accession>
<dbReference type="EMBL" id="JAURVH010001535">
    <property type="protein sequence ID" value="KAK5893439.1"/>
    <property type="molecule type" value="Genomic_DNA"/>
</dbReference>
<feature type="signal peptide" evidence="2">
    <location>
        <begin position="1"/>
        <end position="22"/>
    </location>
</feature>
<proteinExistence type="predicted"/>
<sequence length="232" mass="24613">MTLPTTLITATLTLAALEGVGGAPVCHRLPSLPRPPDPASSRLPLQPQAMHVFLQVGEEEEEGGGGGGGGGGMGMPPSQLLSPPPTSSSIPQDGEQHPSTLAPLRRRSPQQRASCYLGEGVDLHMRRESGLGPECDILGAYGSKTSLNQRRYSLELQQLVRRRLGEERLLSAPPAVPCLHGLWFGSQRRPGRTGLPLRARETQTPLSPGGSVLQTPEHGQRTVGEPEACVPL</sequence>
<evidence type="ECO:0000313" key="3">
    <source>
        <dbReference type="EMBL" id="KAK5893439.1"/>
    </source>
</evidence>
<protein>
    <submittedName>
        <fullName evidence="3">Uncharacterized protein</fullName>
    </submittedName>
</protein>
<dbReference type="AlphaFoldDB" id="A0AAN8GZ66"/>